<dbReference type="KEGG" id="tgb:HG536_0G03490"/>
<gene>
    <name evidence="2" type="ORF">HG536_0G03490</name>
</gene>
<accession>A0A7G3ZLV1</accession>
<keyword evidence="3" id="KW-1185">Reference proteome</keyword>
<dbReference type="SUPFAM" id="SSF50182">
    <property type="entry name" value="Sm-like ribonucleoproteins"/>
    <property type="match status" value="1"/>
</dbReference>
<organism evidence="2 3">
    <name type="scientific">Torulaspora globosa</name>
    <dbReference type="NCBI Taxonomy" id="48254"/>
    <lineage>
        <taxon>Eukaryota</taxon>
        <taxon>Fungi</taxon>
        <taxon>Dikarya</taxon>
        <taxon>Ascomycota</taxon>
        <taxon>Saccharomycotina</taxon>
        <taxon>Saccharomycetes</taxon>
        <taxon>Saccharomycetales</taxon>
        <taxon>Saccharomycetaceae</taxon>
        <taxon>Torulaspora</taxon>
    </lineage>
</organism>
<dbReference type="InterPro" id="IPR034110">
    <property type="entry name" value="LSMD1_Sm"/>
</dbReference>
<dbReference type="InterPro" id="IPR010920">
    <property type="entry name" value="LSM_dom_sf"/>
</dbReference>
<dbReference type="RefSeq" id="XP_037141161.1">
    <property type="nucleotide sequence ID" value="XM_037285265.1"/>
</dbReference>
<name>A0A7G3ZLV1_9SACH</name>
<evidence type="ECO:0000313" key="3">
    <source>
        <dbReference type="Proteomes" id="UP000515788"/>
    </source>
</evidence>
<dbReference type="OrthoDB" id="368909at2759"/>
<dbReference type="CDD" id="cd06168">
    <property type="entry name" value="LSMD1"/>
    <property type="match status" value="1"/>
</dbReference>
<dbReference type="EMBL" id="CP059252">
    <property type="protein sequence ID" value="QLL34487.1"/>
    <property type="molecule type" value="Genomic_DNA"/>
</dbReference>
<dbReference type="Gene3D" id="2.30.30.100">
    <property type="match status" value="1"/>
</dbReference>
<dbReference type="AlphaFoldDB" id="A0A7G3ZLV1"/>
<proteinExistence type="predicted"/>
<dbReference type="Pfam" id="PF01423">
    <property type="entry name" value="LSM"/>
    <property type="match status" value="1"/>
</dbReference>
<dbReference type="GO" id="GO:0031417">
    <property type="term" value="C:NatC complex"/>
    <property type="evidence" value="ECO:0007669"/>
    <property type="project" value="InterPro"/>
</dbReference>
<dbReference type="GeneID" id="59327728"/>
<dbReference type="Proteomes" id="UP000515788">
    <property type="component" value="Chromosome 7"/>
</dbReference>
<evidence type="ECO:0000313" key="2">
    <source>
        <dbReference type="EMBL" id="QLL34487.1"/>
    </source>
</evidence>
<dbReference type="SMART" id="SM00651">
    <property type="entry name" value="Sm"/>
    <property type="match status" value="1"/>
</dbReference>
<dbReference type="InterPro" id="IPR001163">
    <property type="entry name" value="Sm_dom_euk/arc"/>
</dbReference>
<sequence>MDKLRLPDFIGSTLHISLGDKRVLTGTLMAMDCQLNLLLDHVRETRLDDGNQRLLGLVSVPRATISSIKLDRDTLEHLCRLRQEFMRQVV</sequence>
<protein>
    <recommendedName>
        <fullName evidence="1">Sm domain-containing protein</fullName>
    </recommendedName>
</protein>
<feature type="domain" description="Sm" evidence="1">
    <location>
        <begin position="4"/>
        <end position="70"/>
    </location>
</feature>
<reference evidence="2 3" key="1">
    <citation type="submission" date="2020-06" db="EMBL/GenBank/DDBJ databases">
        <title>The yeast mating-type switching endonuclease HO is a domesticated member of an unorthodox homing genetic element family.</title>
        <authorList>
            <person name="Coughlan A.Y."/>
            <person name="Lombardi L."/>
            <person name="Braun-Galleani S."/>
            <person name="Martos A.R."/>
            <person name="Galeote V."/>
            <person name="Bigey F."/>
            <person name="Dequin S."/>
            <person name="Byrne K.P."/>
            <person name="Wolfe K.H."/>
        </authorList>
    </citation>
    <scope>NUCLEOTIDE SEQUENCE [LARGE SCALE GENOMIC DNA]</scope>
    <source>
        <strain evidence="2 3">CBS764</strain>
    </source>
</reference>
<evidence type="ECO:0000259" key="1">
    <source>
        <dbReference type="SMART" id="SM00651"/>
    </source>
</evidence>